<protein>
    <submittedName>
        <fullName evidence="1">Uncharacterized protein</fullName>
    </submittedName>
</protein>
<proteinExistence type="predicted"/>
<dbReference type="AlphaFoldDB" id="A0A5J4R596"/>
<organism evidence="1">
    <name type="scientific">termite gut metagenome</name>
    <dbReference type="NCBI Taxonomy" id="433724"/>
    <lineage>
        <taxon>unclassified sequences</taxon>
        <taxon>metagenomes</taxon>
        <taxon>organismal metagenomes</taxon>
    </lineage>
</organism>
<sequence length="57" mass="6240">MKLISFSYHDKTKNWGFDALDFHKLTLLVGASGVGKTKILGAIEQLKKIAEGDSFNG</sequence>
<evidence type="ECO:0000313" key="1">
    <source>
        <dbReference type="EMBL" id="KAA6328829.1"/>
    </source>
</evidence>
<accession>A0A5J4R596</accession>
<reference evidence="1" key="1">
    <citation type="submission" date="2019-03" db="EMBL/GenBank/DDBJ databases">
        <title>Single cell metagenomics reveals metabolic interactions within the superorganism composed of flagellate Streblomastix strix and complex community of Bacteroidetes bacteria on its surface.</title>
        <authorList>
            <person name="Treitli S.C."/>
            <person name="Kolisko M."/>
            <person name="Husnik F."/>
            <person name="Keeling P."/>
            <person name="Hampl V."/>
        </authorList>
    </citation>
    <scope>NUCLEOTIDE SEQUENCE</scope>
    <source>
        <strain evidence="1">STM</strain>
    </source>
</reference>
<dbReference type="EMBL" id="SNRY01001748">
    <property type="protein sequence ID" value="KAA6328829.1"/>
    <property type="molecule type" value="Genomic_DNA"/>
</dbReference>
<name>A0A5J4R596_9ZZZZ</name>
<gene>
    <name evidence="1" type="ORF">EZS27_022310</name>
</gene>
<comment type="caution">
    <text evidence="1">The sequence shown here is derived from an EMBL/GenBank/DDBJ whole genome shotgun (WGS) entry which is preliminary data.</text>
</comment>